<evidence type="ECO:0000256" key="2">
    <source>
        <dbReference type="ARBA" id="ARBA00022475"/>
    </source>
</evidence>
<dbReference type="OrthoDB" id="7659099at2"/>
<accession>A0A2C9D896</accession>
<dbReference type="InterPro" id="IPR001123">
    <property type="entry name" value="LeuE-type"/>
</dbReference>
<dbReference type="PANTHER" id="PTHR30086:SF20">
    <property type="entry name" value="ARGININE EXPORTER PROTEIN ARGO-RELATED"/>
    <property type="match status" value="1"/>
</dbReference>
<feature type="transmembrane region" description="Helical" evidence="6">
    <location>
        <begin position="193"/>
        <end position="211"/>
    </location>
</feature>
<reference evidence="8" key="1">
    <citation type="submission" date="2017-09" db="EMBL/GenBank/DDBJ databases">
        <title>Genome sequence of Nannocystis excedens DSM 71.</title>
        <authorList>
            <person name="Blom J."/>
        </authorList>
    </citation>
    <scope>NUCLEOTIDE SEQUENCE [LARGE SCALE GENOMIC DNA]</scope>
    <source>
        <strain evidence="8">type strain: E19</strain>
    </source>
</reference>
<evidence type="ECO:0000313" key="8">
    <source>
        <dbReference type="Proteomes" id="UP000223606"/>
    </source>
</evidence>
<feature type="transmembrane region" description="Helical" evidence="6">
    <location>
        <begin position="69"/>
        <end position="93"/>
    </location>
</feature>
<dbReference type="AlphaFoldDB" id="A0A2C9D896"/>
<organism evidence="7 8">
    <name type="scientific">Hartmannibacter diazotrophicus</name>
    <dbReference type="NCBI Taxonomy" id="1482074"/>
    <lineage>
        <taxon>Bacteria</taxon>
        <taxon>Pseudomonadati</taxon>
        <taxon>Pseudomonadota</taxon>
        <taxon>Alphaproteobacteria</taxon>
        <taxon>Hyphomicrobiales</taxon>
        <taxon>Pleomorphomonadaceae</taxon>
        <taxon>Hartmannibacter</taxon>
    </lineage>
</organism>
<keyword evidence="4 6" id="KW-1133">Transmembrane helix</keyword>
<feature type="transmembrane region" description="Helical" evidence="6">
    <location>
        <begin position="44"/>
        <end position="63"/>
    </location>
</feature>
<keyword evidence="8" id="KW-1185">Reference proteome</keyword>
<gene>
    <name evidence="7" type="primary">rhtC</name>
    <name evidence="7" type="ORF">HDIA_2859</name>
</gene>
<evidence type="ECO:0000256" key="1">
    <source>
        <dbReference type="ARBA" id="ARBA00004651"/>
    </source>
</evidence>
<protein>
    <submittedName>
        <fullName evidence="7">Threonine efflux protein</fullName>
    </submittedName>
</protein>
<evidence type="ECO:0000256" key="6">
    <source>
        <dbReference type="SAM" id="Phobius"/>
    </source>
</evidence>
<dbReference type="RefSeq" id="WP_099556786.1">
    <property type="nucleotide sequence ID" value="NZ_LT960614.1"/>
</dbReference>
<sequence length="214" mass="22116">MVLDVVEMHRLALVYVAYVVATASPGPSTMAIMGVAMRHGRPPALALAGGVITGSYFWAVLAATGISALLAAFAEVLTAVKIAGGIYLLYLAFKSARSALRKGEAGPGDASASADAPLATYYRRGLLLHLGNPKAVLGWTAIMSLGLPPGAPASTLPAILGGCALLAVTVFGGYALLFSTARMVGVYRRARRWIEGTLALVFGFAGLRLLTARI</sequence>
<dbReference type="KEGG" id="hdi:HDIA_2859"/>
<evidence type="ECO:0000256" key="4">
    <source>
        <dbReference type="ARBA" id="ARBA00022989"/>
    </source>
</evidence>
<evidence type="ECO:0000313" key="7">
    <source>
        <dbReference type="EMBL" id="SON56400.1"/>
    </source>
</evidence>
<keyword evidence="3 6" id="KW-0812">Transmembrane</keyword>
<dbReference type="Pfam" id="PF01810">
    <property type="entry name" value="LysE"/>
    <property type="match status" value="1"/>
</dbReference>
<evidence type="ECO:0000256" key="5">
    <source>
        <dbReference type="ARBA" id="ARBA00023136"/>
    </source>
</evidence>
<dbReference type="Proteomes" id="UP000223606">
    <property type="component" value="Chromosome 1"/>
</dbReference>
<dbReference type="EMBL" id="LT960614">
    <property type="protein sequence ID" value="SON56400.1"/>
    <property type="molecule type" value="Genomic_DNA"/>
</dbReference>
<keyword evidence="2" id="KW-1003">Cell membrane</keyword>
<proteinExistence type="predicted"/>
<feature type="transmembrane region" description="Helical" evidence="6">
    <location>
        <begin position="126"/>
        <end position="147"/>
    </location>
</feature>
<feature type="transmembrane region" description="Helical" evidence="6">
    <location>
        <begin position="159"/>
        <end position="181"/>
    </location>
</feature>
<dbReference type="GO" id="GO:0015171">
    <property type="term" value="F:amino acid transmembrane transporter activity"/>
    <property type="evidence" value="ECO:0007669"/>
    <property type="project" value="TreeGrafter"/>
</dbReference>
<comment type="subcellular location">
    <subcellularLocation>
        <location evidence="1">Cell membrane</location>
        <topology evidence="1">Multi-pass membrane protein</topology>
    </subcellularLocation>
</comment>
<feature type="transmembrane region" description="Helical" evidence="6">
    <location>
        <begin position="12"/>
        <end position="32"/>
    </location>
</feature>
<dbReference type="GO" id="GO:0005886">
    <property type="term" value="C:plasma membrane"/>
    <property type="evidence" value="ECO:0007669"/>
    <property type="project" value="UniProtKB-SubCell"/>
</dbReference>
<dbReference type="PANTHER" id="PTHR30086">
    <property type="entry name" value="ARGININE EXPORTER PROTEIN ARGO"/>
    <property type="match status" value="1"/>
</dbReference>
<keyword evidence="5 6" id="KW-0472">Membrane</keyword>
<evidence type="ECO:0000256" key="3">
    <source>
        <dbReference type="ARBA" id="ARBA00022692"/>
    </source>
</evidence>
<name>A0A2C9D896_9HYPH</name>